<dbReference type="InterPro" id="IPR050267">
    <property type="entry name" value="Anti-sigma-factor_SerPK"/>
</dbReference>
<comment type="caution">
    <text evidence="3">The sequence shown here is derived from an EMBL/GenBank/DDBJ whole genome shotgun (WGS) entry which is preliminary data.</text>
</comment>
<dbReference type="SUPFAM" id="SSF55874">
    <property type="entry name" value="ATPase domain of HSP90 chaperone/DNA topoisomerase II/histidine kinase"/>
    <property type="match status" value="1"/>
</dbReference>
<dbReference type="Proteomes" id="UP001501710">
    <property type="component" value="Unassembled WGS sequence"/>
</dbReference>
<keyword evidence="1" id="KW-0808">Transferase</keyword>
<keyword evidence="4" id="KW-1185">Reference proteome</keyword>
<dbReference type="CDD" id="cd16936">
    <property type="entry name" value="HATPase_RsbW-like"/>
    <property type="match status" value="1"/>
</dbReference>
<dbReference type="PANTHER" id="PTHR35526:SF3">
    <property type="entry name" value="ANTI-SIGMA-F FACTOR RSBW"/>
    <property type="match status" value="1"/>
</dbReference>
<evidence type="ECO:0000256" key="1">
    <source>
        <dbReference type="ARBA" id="ARBA00022527"/>
    </source>
</evidence>
<proteinExistence type="predicted"/>
<sequence>MPAPVQSPEVSTLVTRPTVNAPGLAREFVAKCFCDLGVADDYVVKIVVTELVTNVHKHVKVGRIVIRVFEDERDDSVVVEVWDQGEELPVIREAEDMDVSGRGLFMMSLLVREWGVRPISEGGKIVWAKLDR</sequence>
<dbReference type="RefSeq" id="WP_344900216.1">
    <property type="nucleotide sequence ID" value="NZ_BAABAS010000016.1"/>
</dbReference>
<evidence type="ECO:0000313" key="3">
    <source>
        <dbReference type="EMBL" id="GAA4236844.1"/>
    </source>
</evidence>
<dbReference type="InterPro" id="IPR003594">
    <property type="entry name" value="HATPase_dom"/>
</dbReference>
<keyword evidence="1" id="KW-0723">Serine/threonine-protein kinase</keyword>
<feature type="domain" description="Histidine kinase/HSP90-like ATPase" evidence="2">
    <location>
        <begin position="27"/>
        <end position="128"/>
    </location>
</feature>
<accession>A0ABP8CAY7</accession>
<name>A0ABP8CAY7_9ACTN</name>
<dbReference type="Pfam" id="PF13581">
    <property type="entry name" value="HATPase_c_2"/>
    <property type="match status" value="1"/>
</dbReference>
<evidence type="ECO:0000259" key="2">
    <source>
        <dbReference type="Pfam" id="PF13581"/>
    </source>
</evidence>
<gene>
    <name evidence="3" type="ORF">GCM10022254_47420</name>
</gene>
<dbReference type="EMBL" id="BAABAS010000016">
    <property type="protein sequence ID" value="GAA4236844.1"/>
    <property type="molecule type" value="Genomic_DNA"/>
</dbReference>
<reference evidence="4" key="1">
    <citation type="journal article" date="2019" name="Int. J. Syst. Evol. Microbiol.">
        <title>The Global Catalogue of Microorganisms (GCM) 10K type strain sequencing project: providing services to taxonomists for standard genome sequencing and annotation.</title>
        <authorList>
            <consortium name="The Broad Institute Genomics Platform"/>
            <consortium name="The Broad Institute Genome Sequencing Center for Infectious Disease"/>
            <person name="Wu L."/>
            <person name="Ma J."/>
        </authorList>
    </citation>
    <scope>NUCLEOTIDE SEQUENCE [LARGE SCALE GENOMIC DNA]</scope>
    <source>
        <strain evidence="4">JCM 17440</strain>
    </source>
</reference>
<keyword evidence="1" id="KW-0418">Kinase</keyword>
<dbReference type="InterPro" id="IPR036890">
    <property type="entry name" value="HATPase_C_sf"/>
</dbReference>
<protein>
    <recommendedName>
        <fullName evidence="2">Histidine kinase/HSP90-like ATPase domain-containing protein</fullName>
    </recommendedName>
</protein>
<dbReference type="PANTHER" id="PTHR35526">
    <property type="entry name" value="ANTI-SIGMA-F FACTOR RSBW-RELATED"/>
    <property type="match status" value="1"/>
</dbReference>
<evidence type="ECO:0000313" key="4">
    <source>
        <dbReference type="Proteomes" id="UP001501710"/>
    </source>
</evidence>
<dbReference type="Gene3D" id="3.30.565.10">
    <property type="entry name" value="Histidine kinase-like ATPase, C-terminal domain"/>
    <property type="match status" value="1"/>
</dbReference>
<organism evidence="3 4">
    <name type="scientific">Actinomadura meridiana</name>
    <dbReference type="NCBI Taxonomy" id="559626"/>
    <lineage>
        <taxon>Bacteria</taxon>
        <taxon>Bacillati</taxon>
        <taxon>Actinomycetota</taxon>
        <taxon>Actinomycetes</taxon>
        <taxon>Streptosporangiales</taxon>
        <taxon>Thermomonosporaceae</taxon>
        <taxon>Actinomadura</taxon>
    </lineage>
</organism>